<evidence type="ECO:0000256" key="4">
    <source>
        <dbReference type="ARBA" id="ARBA00023125"/>
    </source>
</evidence>
<name>A0AA36E5T5_LACSI</name>
<dbReference type="SUPFAM" id="SSF46689">
    <property type="entry name" value="Homeodomain-like"/>
    <property type="match status" value="1"/>
</dbReference>
<dbReference type="PROSITE" id="PS50090">
    <property type="entry name" value="MYB_LIKE"/>
    <property type="match status" value="2"/>
</dbReference>
<gene>
    <name evidence="11" type="ORF">LSALG_LOCUS22241</name>
</gene>
<keyword evidence="7" id="KW-0175">Coiled coil</keyword>
<dbReference type="EMBL" id="OX465080">
    <property type="protein sequence ID" value="CAI9282610.1"/>
    <property type="molecule type" value="Genomic_DNA"/>
</dbReference>
<keyword evidence="2" id="KW-0677">Repeat</keyword>
<dbReference type="InterPro" id="IPR052844">
    <property type="entry name" value="Leaf_Dev_Regulator"/>
</dbReference>
<evidence type="ECO:0000256" key="7">
    <source>
        <dbReference type="SAM" id="Coils"/>
    </source>
</evidence>
<keyword evidence="12" id="KW-1185">Reference proteome</keyword>
<dbReference type="GO" id="GO:0006355">
    <property type="term" value="P:regulation of DNA-templated transcription"/>
    <property type="evidence" value="ECO:0007669"/>
    <property type="project" value="UniProtKB-ARBA"/>
</dbReference>
<sequence>MTKPARACQQVPSYHLIHVLSLSSPHHHPLLQLLYLRSPFPPHSILFLSLPHVHLLVQFTITFSSPLHRSYGDAMKERQRWQPEEDALLRAYVNQYGPREWNLISQRMSKPLDRDPKSCLERWKNYLKPGIKKGSLTPQEQTLVISLQAKYGNKWKKIASEVPGRTAKRLGKWWEVFKEKQIKQQIQNNKKSGSSTSNPPPPPPSVAVVSGCCGSPEKAIQGTYDHILETFAEKYVQPYLKPAPVVMPNLNSPILSLGSGSNPTPDPNVTAPMLPPWMNNNNTTSCLTSSSSSKSTTPSPSVSLTLSPSEPVVLDPVHSDHLLNSRFFPVQQVGTLVQCCKEVEEAKQNWVQHKKEATWRLSRLEQQLEAEKSRKRREKMEEIEAKIRCLREEETAALGRMESEYREQLNALQRDAEGKEVKLMESWSNKQMKLSKLVEQINGGLIQHQHMISGTNHHHGLS</sequence>
<accession>A0AA36E5T5</accession>
<dbReference type="SMART" id="SM00717">
    <property type="entry name" value="SANT"/>
    <property type="match status" value="2"/>
</dbReference>
<feature type="compositionally biased region" description="Low complexity" evidence="8">
    <location>
        <begin position="283"/>
        <end position="307"/>
    </location>
</feature>
<dbReference type="FunFam" id="1.10.10.60:FF:000449">
    <property type="entry name" value="MYB-related transcription factor"/>
    <property type="match status" value="1"/>
</dbReference>
<feature type="compositionally biased region" description="Low complexity" evidence="8">
    <location>
        <begin position="184"/>
        <end position="197"/>
    </location>
</feature>
<feature type="domain" description="Myb-like" evidence="9">
    <location>
        <begin position="73"/>
        <end position="127"/>
    </location>
</feature>
<evidence type="ECO:0000259" key="9">
    <source>
        <dbReference type="PROSITE" id="PS50090"/>
    </source>
</evidence>
<evidence type="ECO:0000256" key="8">
    <source>
        <dbReference type="SAM" id="MobiDB-lite"/>
    </source>
</evidence>
<dbReference type="PANTHER" id="PTHR47214">
    <property type="entry name" value="PROTEIN ROUGH SHEATH 2 HOMOLOG"/>
    <property type="match status" value="1"/>
</dbReference>
<protein>
    <submittedName>
        <fullName evidence="11">Uncharacterized protein</fullName>
    </submittedName>
</protein>
<evidence type="ECO:0000256" key="5">
    <source>
        <dbReference type="ARBA" id="ARBA00023163"/>
    </source>
</evidence>
<evidence type="ECO:0000313" key="11">
    <source>
        <dbReference type="EMBL" id="CAI9282610.1"/>
    </source>
</evidence>
<feature type="domain" description="HTH myb-type" evidence="10">
    <location>
        <begin position="73"/>
        <end position="127"/>
    </location>
</feature>
<comment type="subcellular location">
    <subcellularLocation>
        <location evidence="1">Nucleus</location>
    </subcellularLocation>
</comment>
<dbReference type="Pfam" id="PF13921">
    <property type="entry name" value="Myb_DNA-bind_6"/>
    <property type="match status" value="1"/>
</dbReference>
<dbReference type="PROSITE" id="PS51294">
    <property type="entry name" value="HTH_MYB"/>
    <property type="match status" value="2"/>
</dbReference>
<keyword evidence="6" id="KW-0539">Nucleus</keyword>
<evidence type="ECO:0000256" key="1">
    <source>
        <dbReference type="ARBA" id="ARBA00004123"/>
    </source>
</evidence>
<feature type="domain" description="HTH myb-type" evidence="10">
    <location>
        <begin position="128"/>
        <end position="182"/>
    </location>
</feature>
<dbReference type="Proteomes" id="UP001177003">
    <property type="component" value="Chromosome 4"/>
</dbReference>
<organism evidence="11 12">
    <name type="scientific">Lactuca saligna</name>
    <name type="common">Willowleaf lettuce</name>
    <dbReference type="NCBI Taxonomy" id="75948"/>
    <lineage>
        <taxon>Eukaryota</taxon>
        <taxon>Viridiplantae</taxon>
        <taxon>Streptophyta</taxon>
        <taxon>Embryophyta</taxon>
        <taxon>Tracheophyta</taxon>
        <taxon>Spermatophyta</taxon>
        <taxon>Magnoliopsida</taxon>
        <taxon>eudicotyledons</taxon>
        <taxon>Gunneridae</taxon>
        <taxon>Pentapetalae</taxon>
        <taxon>asterids</taxon>
        <taxon>campanulids</taxon>
        <taxon>Asterales</taxon>
        <taxon>Asteraceae</taxon>
        <taxon>Cichorioideae</taxon>
        <taxon>Cichorieae</taxon>
        <taxon>Lactucinae</taxon>
        <taxon>Lactuca</taxon>
    </lineage>
</organism>
<dbReference type="PANTHER" id="PTHR47214:SF1">
    <property type="entry name" value="PROTEIN ROUGH SHEATH 2 HOMOLOG"/>
    <property type="match status" value="1"/>
</dbReference>
<evidence type="ECO:0000259" key="10">
    <source>
        <dbReference type="PROSITE" id="PS51294"/>
    </source>
</evidence>
<dbReference type="AlphaFoldDB" id="A0AA36E5T5"/>
<dbReference type="Gene3D" id="1.10.10.60">
    <property type="entry name" value="Homeodomain-like"/>
    <property type="match status" value="2"/>
</dbReference>
<dbReference type="GO" id="GO:0003677">
    <property type="term" value="F:DNA binding"/>
    <property type="evidence" value="ECO:0007669"/>
    <property type="project" value="UniProtKB-KW"/>
</dbReference>
<reference evidence="11" key="1">
    <citation type="submission" date="2023-04" db="EMBL/GenBank/DDBJ databases">
        <authorList>
            <person name="Vijverberg K."/>
            <person name="Xiong W."/>
            <person name="Schranz E."/>
        </authorList>
    </citation>
    <scope>NUCLEOTIDE SEQUENCE</scope>
</reference>
<evidence type="ECO:0000256" key="6">
    <source>
        <dbReference type="ARBA" id="ARBA00023242"/>
    </source>
</evidence>
<proteinExistence type="predicted"/>
<dbReference type="GO" id="GO:0005634">
    <property type="term" value="C:nucleus"/>
    <property type="evidence" value="ECO:0007669"/>
    <property type="project" value="UniProtKB-SubCell"/>
</dbReference>
<dbReference type="InterPro" id="IPR001005">
    <property type="entry name" value="SANT/Myb"/>
</dbReference>
<evidence type="ECO:0000313" key="12">
    <source>
        <dbReference type="Proteomes" id="UP001177003"/>
    </source>
</evidence>
<dbReference type="CDD" id="cd00167">
    <property type="entry name" value="SANT"/>
    <property type="match status" value="2"/>
</dbReference>
<dbReference type="InterPro" id="IPR017930">
    <property type="entry name" value="Myb_dom"/>
</dbReference>
<evidence type="ECO:0000256" key="3">
    <source>
        <dbReference type="ARBA" id="ARBA00023015"/>
    </source>
</evidence>
<keyword evidence="5" id="KW-0804">Transcription</keyword>
<evidence type="ECO:0000256" key="2">
    <source>
        <dbReference type="ARBA" id="ARBA00022737"/>
    </source>
</evidence>
<feature type="region of interest" description="Disordered" evidence="8">
    <location>
        <begin position="184"/>
        <end position="211"/>
    </location>
</feature>
<dbReference type="InterPro" id="IPR009057">
    <property type="entry name" value="Homeodomain-like_sf"/>
</dbReference>
<feature type="domain" description="Myb-like" evidence="9">
    <location>
        <begin position="128"/>
        <end position="178"/>
    </location>
</feature>
<feature type="region of interest" description="Disordered" evidence="8">
    <location>
        <begin position="278"/>
        <end position="307"/>
    </location>
</feature>
<feature type="coiled-coil region" evidence="7">
    <location>
        <begin position="354"/>
        <end position="422"/>
    </location>
</feature>
<keyword evidence="3" id="KW-0805">Transcription regulation</keyword>
<keyword evidence="4" id="KW-0238">DNA-binding</keyword>